<evidence type="ECO:0000256" key="3">
    <source>
        <dbReference type="ARBA" id="ARBA00022846"/>
    </source>
</evidence>
<dbReference type="STRING" id="1169540.A0A0G4GA93"/>
<keyword evidence="7" id="KW-0966">Cell projection</keyword>
<dbReference type="GO" id="GO:0060285">
    <property type="term" value="P:cilium-dependent cell motility"/>
    <property type="evidence" value="ECO:0007669"/>
    <property type="project" value="TreeGrafter"/>
</dbReference>
<dbReference type="OrthoDB" id="7760980at2759"/>
<name>A0A0G4GA93_VITBC</name>
<evidence type="ECO:0000259" key="15">
    <source>
        <dbReference type="Pfam" id="PF14775"/>
    </source>
</evidence>
<evidence type="ECO:0000256" key="11">
    <source>
        <dbReference type="ARBA" id="ARBA00045865"/>
    </source>
</evidence>
<dbReference type="GO" id="GO:0005858">
    <property type="term" value="C:axonemal dynein complex"/>
    <property type="evidence" value="ECO:0007669"/>
    <property type="project" value="InterPro"/>
</dbReference>
<feature type="region of interest" description="Disordered" evidence="13">
    <location>
        <begin position="1"/>
        <end position="44"/>
    </location>
</feature>
<keyword evidence="5" id="KW-0969">Cilium</keyword>
<keyword evidence="6" id="KW-0206">Cytoskeleton</keyword>
<evidence type="ECO:0000256" key="4">
    <source>
        <dbReference type="ARBA" id="ARBA00023054"/>
    </source>
</evidence>
<evidence type="ECO:0000256" key="9">
    <source>
        <dbReference type="ARBA" id="ARBA00038424"/>
    </source>
</evidence>
<evidence type="ECO:0000256" key="1">
    <source>
        <dbReference type="ARBA" id="ARBA00004611"/>
    </source>
</evidence>
<dbReference type="FunCoup" id="A0A0G4GA93">
    <property type="interactions" value="4"/>
</dbReference>
<evidence type="ECO:0000256" key="6">
    <source>
        <dbReference type="ARBA" id="ARBA00023212"/>
    </source>
</evidence>
<evidence type="ECO:0000256" key="5">
    <source>
        <dbReference type="ARBA" id="ARBA00023069"/>
    </source>
</evidence>
<dbReference type="GO" id="GO:0003352">
    <property type="term" value="P:regulation of cilium movement"/>
    <property type="evidence" value="ECO:0007669"/>
    <property type="project" value="TreeGrafter"/>
</dbReference>
<dbReference type="InterPro" id="IPR029440">
    <property type="entry name" value="DRC1_C"/>
</dbReference>
<keyword evidence="2" id="KW-0963">Cytoplasm</keyword>
<feature type="coiled-coil region" evidence="12">
    <location>
        <begin position="146"/>
        <end position="195"/>
    </location>
</feature>
<accession>A0A0G4GA93</accession>
<gene>
    <name evidence="16" type="ORF">Vbra_17269</name>
</gene>
<evidence type="ECO:0000256" key="8">
    <source>
        <dbReference type="ARBA" id="ARBA00037841"/>
    </source>
</evidence>
<evidence type="ECO:0000256" key="7">
    <source>
        <dbReference type="ARBA" id="ARBA00023273"/>
    </source>
</evidence>
<feature type="coiled-coil region" evidence="12">
    <location>
        <begin position="337"/>
        <end position="371"/>
    </location>
</feature>
<dbReference type="AlphaFoldDB" id="A0A0G4GA93"/>
<dbReference type="EMBL" id="CDMY01000604">
    <property type="protein sequence ID" value="CEM25867.1"/>
    <property type="molecule type" value="Genomic_DNA"/>
</dbReference>
<organism evidence="16 17">
    <name type="scientific">Vitrella brassicaformis (strain CCMP3155)</name>
    <dbReference type="NCBI Taxonomy" id="1169540"/>
    <lineage>
        <taxon>Eukaryota</taxon>
        <taxon>Sar</taxon>
        <taxon>Alveolata</taxon>
        <taxon>Colpodellida</taxon>
        <taxon>Vitrellaceae</taxon>
        <taxon>Vitrella</taxon>
    </lineage>
</organism>
<dbReference type="InParanoid" id="A0A0G4GA93"/>
<keyword evidence="4 12" id="KW-0175">Coiled coil</keyword>
<dbReference type="VEuPathDB" id="CryptoDB:Vbra_17269"/>
<dbReference type="PANTHER" id="PTHR21625:SF0">
    <property type="entry name" value="DYNEIN REGULATORY COMPLEX SUBUNIT 2"/>
    <property type="match status" value="1"/>
</dbReference>
<comment type="similarity">
    <text evidence="9">Belongs to the DRC2 family.</text>
</comment>
<dbReference type="InterPro" id="IPR039750">
    <property type="entry name" value="DRC1/DRC2"/>
</dbReference>
<dbReference type="Pfam" id="PF14775">
    <property type="entry name" value="NYD-SP28_assoc"/>
    <property type="match status" value="1"/>
</dbReference>
<keyword evidence="3" id="KW-0282">Flagellum</keyword>
<evidence type="ECO:0000256" key="12">
    <source>
        <dbReference type="SAM" id="Coils"/>
    </source>
</evidence>
<evidence type="ECO:0000259" key="14">
    <source>
        <dbReference type="Pfam" id="PF14772"/>
    </source>
</evidence>
<feature type="domain" description="Dynein regulatory complex protein 1 C-terminal" evidence="15">
    <location>
        <begin position="438"/>
        <end position="496"/>
    </location>
</feature>
<feature type="domain" description="Dynein regulatory complex protein 1/2 N-terminal" evidence="14">
    <location>
        <begin position="79"/>
        <end position="178"/>
    </location>
</feature>
<comment type="function">
    <text evidence="11">Component of the nexin-dynein regulatory complex (N-DRC), a key regulator of ciliary/flagellar motility which maintains the alignment and integrity of the distal axoneme and regulates microtubule sliding in motile axonemes. Plays a critical role in the assembly of N-DRC and also stabilizes the assembly of multiple inner dynein arms and radial spokes. Coassembles with DRC1 to form a central scaffold needed for assembly of the N-DRC and its attachment to the outer doublet microtubules.</text>
</comment>
<comment type="subcellular location">
    <subcellularLocation>
        <location evidence="1">Cytoplasm</location>
        <location evidence="1">Cytoskeleton</location>
        <location evidence="1">Flagellum axoneme</location>
    </subcellularLocation>
    <subcellularLocation>
        <location evidence="8">Cytoplasm</location>
        <location evidence="8">Cytoskeleton</location>
        <location evidence="8">Flagellum basal body</location>
    </subcellularLocation>
</comment>
<dbReference type="Pfam" id="PF14772">
    <property type="entry name" value="NYD-SP28"/>
    <property type="match status" value="1"/>
</dbReference>
<sequence length="554" mass="64962">MCELARLRAPVQSPKSTPVMASGEPSAAAAAAPPPEEDPAAAAAEAKYNKSLPSALDFKGLRRWPMPAAEVQLMETIKAMGEEEREQLQTAYKKKFLKSMALMEAKNTKMNLNKVQESWLRVMRAAKTKDLKLETEVLSQIFDRDLERKDALLQMYDRDLNESEEQQLTIVRSHLMNIDKLFEIQQSRLEGLEEEFLRMVKEIESEFLTEREHIMEAHNLFKSELQIVVQRIDNEEKGREQMETTEHNTQYELIRNRNIEEDHQMKSRLEEIIDQIKERCNTALQNYRDNTDSHAQEYKRLLQQDAHLSRKVDQKLRAVERMQSSIAHWKMKIAQNKQECEVRNAQLRTEKEQIQRHFQELKAKMAKMREEERGRLADLTTNAKECLQKLQEQIKMGERILRTAELCNKYETEREKVLSFYLSRDVDVDELQWDQEDFREEVRDALSDVGVDEWSYLDTFLKRYNKVMLDKLAIDKETSRLEQENHQLKSILKQFLDGVSVSEEVLSQANPLLIVNGRINLNHIPVKRSPDRKVVIEAATHFRELRAQQTVPKN</sequence>
<dbReference type="PANTHER" id="PTHR21625">
    <property type="entry name" value="NYD-SP28 PROTEIN"/>
    <property type="match status" value="1"/>
</dbReference>
<reference evidence="16 17" key="1">
    <citation type="submission" date="2014-11" db="EMBL/GenBank/DDBJ databases">
        <authorList>
            <person name="Zhu J."/>
            <person name="Qi W."/>
            <person name="Song R."/>
        </authorList>
    </citation>
    <scope>NUCLEOTIDE SEQUENCE [LARGE SCALE GENOMIC DNA]</scope>
</reference>
<keyword evidence="17" id="KW-1185">Reference proteome</keyword>
<dbReference type="OMA" id="WEYLDLF"/>
<dbReference type="GO" id="GO:0070286">
    <property type="term" value="P:axonemal dynein complex assembly"/>
    <property type="evidence" value="ECO:0007669"/>
    <property type="project" value="InterPro"/>
</dbReference>
<feature type="coiled-coil region" evidence="12">
    <location>
        <begin position="259"/>
        <end position="304"/>
    </location>
</feature>
<evidence type="ECO:0000313" key="16">
    <source>
        <dbReference type="EMBL" id="CEM25867.1"/>
    </source>
</evidence>
<dbReference type="Proteomes" id="UP000041254">
    <property type="component" value="Unassembled WGS sequence"/>
</dbReference>
<evidence type="ECO:0000256" key="2">
    <source>
        <dbReference type="ARBA" id="ARBA00022490"/>
    </source>
</evidence>
<evidence type="ECO:0000256" key="10">
    <source>
        <dbReference type="ARBA" id="ARBA00040899"/>
    </source>
</evidence>
<evidence type="ECO:0000313" key="17">
    <source>
        <dbReference type="Proteomes" id="UP000041254"/>
    </source>
</evidence>
<dbReference type="InterPro" id="IPR039505">
    <property type="entry name" value="DRC1/2_N"/>
</dbReference>
<evidence type="ECO:0000256" key="13">
    <source>
        <dbReference type="SAM" id="MobiDB-lite"/>
    </source>
</evidence>
<protein>
    <recommendedName>
        <fullName evidence="10">Dynein regulatory complex subunit 2</fullName>
    </recommendedName>
</protein>
<proteinExistence type="inferred from homology"/>